<evidence type="ECO:0000313" key="4">
    <source>
        <dbReference type="Proteomes" id="UP000043764"/>
    </source>
</evidence>
<dbReference type="Proteomes" id="UP000043764">
    <property type="component" value="Unassembled WGS sequence"/>
</dbReference>
<dbReference type="SUPFAM" id="SSF89919">
    <property type="entry name" value="Ribosome-binding factor A, RbfA"/>
    <property type="match status" value="1"/>
</dbReference>
<protein>
    <recommendedName>
        <fullName evidence="2">Ribosome-binding factor A</fullName>
    </recommendedName>
</protein>
<gene>
    <name evidence="2 3" type="primary">rbfA</name>
    <name evidence="3" type="ORF">NIT7321_03455</name>
</gene>
<dbReference type="InterPro" id="IPR020053">
    <property type="entry name" value="Ribosome-bd_factorA_CS"/>
</dbReference>
<comment type="function">
    <text evidence="2">One of several proteins that assist in the late maturation steps of the functional core of the 30S ribosomal subunit. Associates with free 30S ribosomal subunits (but not with 30S subunits that are part of 70S ribosomes or polysomes). Required for efficient processing of 16S rRNA. May interact with the 5'-terminal helix region of 16S rRNA.</text>
</comment>
<dbReference type="NCBIfam" id="TIGR00082">
    <property type="entry name" value="rbfA"/>
    <property type="match status" value="1"/>
</dbReference>
<dbReference type="InterPro" id="IPR000238">
    <property type="entry name" value="RbfA"/>
</dbReference>
<dbReference type="GO" id="GO:0043024">
    <property type="term" value="F:ribosomal small subunit binding"/>
    <property type="evidence" value="ECO:0007669"/>
    <property type="project" value="TreeGrafter"/>
</dbReference>
<dbReference type="InterPro" id="IPR015946">
    <property type="entry name" value="KH_dom-like_a/b"/>
</dbReference>
<accession>A0A0H5D5W8</accession>
<dbReference type="Gene3D" id="3.30.300.20">
    <property type="match status" value="1"/>
</dbReference>
<evidence type="ECO:0000313" key="3">
    <source>
        <dbReference type="EMBL" id="CRL12577.1"/>
    </source>
</evidence>
<evidence type="ECO:0000256" key="2">
    <source>
        <dbReference type="HAMAP-Rule" id="MF_00003"/>
    </source>
</evidence>
<keyword evidence="4" id="KW-1185">Reference proteome</keyword>
<comment type="subunit">
    <text evidence="2">Monomer. Binds 30S ribosomal subunits, but not 50S ribosomal subunits or 70S ribosomes.</text>
</comment>
<keyword evidence="2" id="KW-0963">Cytoplasm</keyword>
<keyword evidence="1 2" id="KW-0690">Ribosome biogenesis</keyword>
<dbReference type="PANTHER" id="PTHR33515">
    <property type="entry name" value="RIBOSOME-BINDING FACTOR A, CHLOROPLASTIC-RELATED"/>
    <property type="match status" value="1"/>
</dbReference>
<dbReference type="GO" id="GO:0005829">
    <property type="term" value="C:cytosol"/>
    <property type="evidence" value="ECO:0007669"/>
    <property type="project" value="TreeGrafter"/>
</dbReference>
<sequence length="168" mass="18701">MVVRLVLPDHCPDLCAGFLLPACAALGKAPLSAYIEGMAKNKLNEGAGPSQRQLRVGELIRRALSEIFTRGDIHDPDLNRMSITVGEVRVTSDLRIATAYVLPLGGKGQDEILKLMARNKGELRRMIGKKLGLKFTPELRFQLDETFDRMDDTRRILSQDAVRRDTGQ</sequence>
<proteinExistence type="inferred from homology"/>
<dbReference type="NCBIfam" id="NF001802">
    <property type="entry name" value="PRK00521.2-5"/>
    <property type="match status" value="1"/>
</dbReference>
<dbReference type="GO" id="GO:0030490">
    <property type="term" value="P:maturation of SSU-rRNA"/>
    <property type="evidence" value="ECO:0007669"/>
    <property type="project" value="UniProtKB-UniRule"/>
</dbReference>
<comment type="similarity">
    <text evidence="2">Belongs to the RbfA family.</text>
</comment>
<dbReference type="AlphaFoldDB" id="A0A0H5D5W8"/>
<dbReference type="HAMAP" id="MF_00003">
    <property type="entry name" value="RbfA"/>
    <property type="match status" value="1"/>
</dbReference>
<dbReference type="Pfam" id="PF02033">
    <property type="entry name" value="RBFA"/>
    <property type="match status" value="1"/>
</dbReference>
<dbReference type="PANTHER" id="PTHR33515:SF1">
    <property type="entry name" value="RIBOSOME-BINDING FACTOR A, CHLOROPLASTIC-RELATED"/>
    <property type="match status" value="1"/>
</dbReference>
<dbReference type="InterPro" id="IPR023799">
    <property type="entry name" value="RbfA_dom_sf"/>
</dbReference>
<reference evidence="4" key="1">
    <citation type="submission" date="2015-05" db="EMBL/GenBank/DDBJ databases">
        <authorList>
            <person name="Rodrigo-Torres Lidia"/>
            <person name="Arahal R.David."/>
        </authorList>
    </citation>
    <scope>NUCLEOTIDE SEQUENCE [LARGE SCALE GENOMIC DNA]</scope>
    <source>
        <strain evidence="4">CECT 7321</strain>
    </source>
</reference>
<organism evidence="3 4">
    <name type="scientific">Phaeobacter italicus</name>
    <dbReference type="NCBI Taxonomy" id="481446"/>
    <lineage>
        <taxon>Bacteria</taxon>
        <taxon>Pseudomonadati</taxon>
        <taxon>Pseudomonadota</taxon>
        <taxon>Alphaproteobacteria</taxon>
        <taxon>Rhodobacterales</taxon>
        <taxon>Roseobacteraceae</taxon>
        <taxon>Phaeobacter</taxon>
    </lineage>
</organism>
<dbReference type="EMBL" id="CVRL01000041">
    <property type="protein sequence ID" value="CRL12577.1"/>
    <property type="molecule type" value="Genomic_DNA"/>
</dbReference>
<name>A0A0H5D5W8_9RHOB</name>
<dbReference type="STRING" id="481446.NIT7645_03385"/>
<comment type="subcellular location">
    <subcellularLocation>
        <location evidence="2">Cytoplasm</location>
    </subcellularLocation>
</comment>
<dbReference type="PROSITE" id="PS01319">
    <property type="entry name" value="RBFA"/>
    <property type="match status" value="1"/>
</dbReference>
<evidence type="ECO:0000256" key="1">
    <source>
        <dbReference type="ARBA" id="ARBA00022517"/>
    </source>
</evidence>